<evidence type="ECO:0000313" key="8">
    <source>
        <dbReference type="Proteomes" id="UP000290289"/>
    </source>
</evidence>
<dbReference type="Gene3D" id="3.30.40.10">
    <property type="entry name" value="Zinc/RING finger domain, C3HC4 (zinc finger)"/>
    <property type="match status" value="1"/>
</dbReference>
<protein>
    <recommendedName>
        <fullName evidence="6">Anaphase-promoting complex subunit 11 RING-H2 finger domain-containing protein</fullName>
    </recommendedName>
</protein>
<dbReference type="InterPro" id="IPR024991">
    <property type="entry name" value="RING-H2_APC11"/>
</dbReference>
<feature type="domain" description="Anaphase-promoting complex subunit 11 RING-H2 finger" evidence="6">
    <location>
        <begin position="46"/>
        <end position="69"/>
    </location>
</feature>
<keyword evidence="5" id="KW-0131">Cell cycle</keyword>
<dbReference type="GO" id="GO:0031145">
    <property type="term" value="P:anaphase-promoting complex-dependent catabolic process"/>
    <property type="evidence" value="ECO:0007669"/>
    <property type="project" value="InterPro"/>
</dbReference>
<dbReference type="GO" id="GO:0008270">
    <property type="term" value="F:zinc ion binding"/>
    <property type="evidence" value="ECO:0007669"/>
    <property type="project" value="UniProtKB-KW"/>
</dbReference>
<dbReference type="GO" id="GO:0097602">
    <property type="term" value="F:cullin family protein binding"/>
    <property type="evidence" value="ECO:0007669"/>
    <property type="project" value="InterPro"/>
</dbReference>
<keyword evidence="2" id="KW-0863">Zinc-finger</keyword>
<sequence>MNKDLDLRWEPELKLESDFCSDLPHSPQMVQWHAVASWTWTWDAQDETCGICRMAFDGCCPDCKLRGDRPLRFCDFGFANGLKFSFCDFTSHSEPDTRSPVEQLSSLFFSNNVWFIQFSFGWRWMNGQHLRALPSERLTKLIDEQWKSTGVLTEAEGPFIECFRAIGADYGEGFESFGHVGPLKVDVVFELKETKKGMMHSHSDIEHLHCSFNYTIFATPIDRQELGSGFWGNYQLALNEFVVDGDVNAAAAYRS</sequence>
<dbReference type="GO" id="GO:0061630">
    <property type="term" value="F:ubiquitin protein ligase activity"/>
    <property type="evidence" value="ECO:0007669"/>
    <property type="project" value="InterPro"/>
</dbReference>
<dbReference type="SUPFAM" id="SSF57850">
    <property type="entry name" value="RING/U-box"/>
    <property type="match status" value="1"/>
</dbReference>
<dbReference type="AlphaFoldDB" id="A0A498HM78"/>
<accession>A0A498HM78</accession>
<organism evidence="7 8">
    <name type="scientific">Malus domestica</name>
    <name type="common">Apple</name>
    <name type="synonym">Pyrus malus</name>
    <dbReference type="NCBI Taxonomy" id="3750"/>
    <lineage>
        <taxon>Eukaryota</taxon>
        <taxon>Viridiplantae</taxon>
        <taxon>Streptophyta</taxon>
        <taxon>Embryophyta</taxon>
        <taxon>Tracheophyta</taxon>
        <taxon>Spermatophyta</taxon>
        <taxon>Magnoliopsida</taxon>
        <taxon>eudicotyledons</taxon>
        <taxon>Gunneridae</taxon>
        <taxon>Pentapetalae</taxon>
        <taxon>rosids</taxon>
        <taxon>fabids</taxon>
        <taxon>Rosales</taxon>
        <taxon>Rosaceae</taxon>
        <taxon>Amygdaloideae</taxon>
        <taxon>Maleae</taxon>
        <taxon>Malus</taxon>
    </lineage>
</organism>
<evidence type="ECO:0000256" key="3">
    <source>
        <dbReference type="ARBA" id="ARBA00022786"/>
    </source>
</evidence>
<dbReference type="PANTHER" id="PTHR11210">
    <property type="entry name" value="RING BOX"/>
    <property type="match status" value="1"/>
</dbReference>
<evidence type="ECO:0000256" key="2">
    <source>
        <dbReference type="ARBA" id="ARBA00022771"/>
    </source>
</evidence>
<keyword evidence="4" id="KW-0862">Zinc</keyword>
<evidence type="ECO:0000256" key="5">
    <source>
        <dbReference type="ARBA" id="ARBA00023306"/>
    </source>
</evidence>
<keyword evidence="1" id="KW-0479">Metal-binding</keyword>
<evidence type="ECO:0000256" key="1">
    <source>
        <dbReference type="ARBA" id="ARBA00022723"/>
    </source>
</evidence>
<dbReference type="Proteomes" id="UP000290289">
    <property type="component" value="Chromosome 15"/>
</dbReference>
<dbReference type="Pfam" id="PF12861">
    <property type="entry name" value="zf-ANAPC11"/>
    <property type="match status" value="1"/>
</dbReference>
<proteinExistence type="predicted"/>
<keyword evidence="8" id="KW-1185">Reference proteome</keyword>
<name>A0A498HM78_MALDO</name>
<dbReference type="GO" id="GO:0005680">
    <property type="term" value="C:anaphase-promoting complex"/>
    <property type="evidence" value="ECO:0007669"/>
    <property type="project" value="InterPro"/>
</dbReference>
<keyword evidence="3" id="KW-0833">Ubl conjugation pathway</keyword>
<dbReference type="InterPro" id="IPR013083">
    <property type="entry name" value="Znf_RING/FYVE/PHD"/>
</dbReference>
<dbReference type="InterPro" id="IPR051031">
    <property type="entry name" value="RING-box_E3_Ubiquitin_Ligase"/>
</dbReference>
<dbReference type="STRING" id="3750.A0A498HM78"/>
<reference evidence="7 8" key="1">
    <citation type="submission" date="2018-10" db="EMBL/GenBank/DDBJ databases">
        <title>A high-quality apple genome assembly.</title>
        <authorList>
            <person name="Hu J."/>
        </authorList>
    </citation>
    <scope>NUCLEOTIDE SEQUENCE [LARGE SCALE GENOMIC DNA]</scope>
    <source>
        <strain evidence="8">cv. HFTH1</strain>
        <tissue evidence="7">Young leaf</tissue>
    </source>
</reference>
<evidence type="ECO:0000313" key="7">
    <source>
        <dbReference type="EMBL" id="RXH72556.1"/>
    </source>
</evidence>
<comment type="caution">
    <text evidence="7">The sequence shown here is derived from an EMBL/GenBank/DDBJ whole genome shotgun (WGS) entry which is preliminary data.</text>
</comment>
<evidence type="ECO:0000259" key="6">
    <source>
        <dbReference type="Pfam" id="PF12861"/>
    </source>
</evidence>
<dbReference type="EMBL" id="RDQH01000341">
    <property type="protein sequence ID" value="RXH72556.1"/>
    <property type="molecule type" value="Genomic_DNA"/>
</dbReference>
<evidence type="ECO:0000256" key="4">
    <source>
        <dbReference type="ARBA" id="ARBA00022833"/>
    </source>
</evidence>
<gene>
    <name evidence="7" type="ORF">DVH24_012240</name>
</gene>